<sequence>MSGAQPVGDSAEARLAALGHSLPAVGKPLFSYVPFKRAGDVVFVSGQVPRHADGSLTTGKVGEALGLEEARQAAVLCALHILAVAKVAAGSLEKVEVLKVFGMVNAVPDYGDQPKVIDACSNLLVEVLGERGRHARSAVGMGSLPSNVPVEIEAVIRILD</sequence>
<dbReference type="Pfam" id="PF14588">
    <property type="entry name" value="YjgF_endoribonc"/>
    <property type="match status" value="1"/>
</dbReference>
<dbReference type="Proteomes" id="UP001201985">
    <property type="component" value="Unassembled WGS sequence"/>
</dbReference>
<gene>
    <name evidence="2" type="ORF">MON41_11515</name>
</gene>
<organism evidence="2 3">
    <name type="scientific">Teichococcus vastitatis</name>
    <dbReference type="NCBI Taxonomy" id="2307076"/>
    <lineage>
        <taxon>Bacteria</taxon>
        <taxon>Pseudomonadati</taxon>
        <taxon>Pseudomonadota</taxon>
        <taxon>Alphaproteobacteria</taxon>
        <taxon>Acetobacterales</taxon>
        <taxon>Roseomonadaceae</taxon>
        <taxon>Roseomonas</taxon>
    </lineage>
</organism>
<dbReference type="PANTHER" id="PTHR43760:SF1">
    <property type="entry name" value="ENDORIBONUCLEASE L-PSP_CHORISMATE MUTASE-LIKE DOMAIN-CONTAINING PROTEIN"/>
    <property type="match status" value="1"/>
</dbReference>
<dbReference type="RefSeq" id="WP_202910421.1">
    <property type="nucleotide sequence ID" value="NZ_JALBUU010000004.1"/>
</dbReference>
<name>A0ABS9W510_9PROT</name>
<reference evidence="2 3" key="1">
    <citation type="submission" date="2022-03" db="EMBL/GenBank/DDBJ databases">
        <title>Complete genome analysis of Roseomonas KG 17.1 : a prolific producer of plant growth promoters.</title>
        <authorList>
            <person name="Saadouli I."/>
            <person name="Najjari A."/>
            <person name="Mosbah A."/>
            <person name="Ouzari H.I."/>
        </authorList>
    </citation>
    <scope>NUCLEOTIDE SEQUENCE [LARGE SCALE GENOMIC DNA]</scope>
    <source>
        <strain evidence="2 3">KG17-1</strain>
    </source>
</reference>
<evidence type="ECO:0000313" key="3">
    <source>
        <dbReference type="Proteomes" id="UP001201985"/>
    </source>
</evidence>
<accession>A0ABS9W510</accession>
<dbReference type="CDD" id="cd02199">
    <property type="entry name" value="YjgF_YER057c_UK114_like_1"/>
    <property type="match status" value="1"/>
</dbReference>
<dbReference type="InterPro" id="IPR013813">
    <property type="entry name" value="Endoribo_LPSP/chorism_mut-like"/>
</dbReference>
<evidence type="ECO:0000259" key="1">
    <source>
        <dbReference type="Pfam" id="PF14588"/>
    </source>
</evidence>
<dbReference type="Gene3D" id="3.30.1330.40">
    <property type="entry name" value="RutC-like"/>
    <property type="match status" value="1"/>
</dbReference>
<dbReference type="SUPFAM" id="SSF55298">
    <property type="entry name" value="YjgF-like"/>
    <property type="match status" value="1"/>
</dbReference>
<comment type="caution">
    <text evidence="2">The sequence shown here is derived from an EMBL/GenBank/DDBJ whole genome shotgun (WGS) entry which is preliminary data.</text>
</comment>
<keyword evidence="3" id="KW-1185">Reference proteome</keyword>
<dbReference type="InterPro" id="IPR035959">
    <property type="entry name" value="RutC-like_sf"/>
</dbReference>
<evidence type="ECO:0000313" key="2">
    <source>
        <dbReference type="EMBL" id="MCI0754383.1"/>
    </source>
</evidence>
<feature type="domain" description="Endoribonuclease L-PSP/chorismate mutase-like" evidence="1">
    <location>
        <begin position="12"/>
        <end position="145"/>
    </location>
</feature>
<protein>
    <submittedName>
        <fullName evidence="2">RidA family protein</fullName>
    </submittedName>
</protein>
<dbReference type="EMBL" id="JALBUU010000004">
    <property type="protein sequence ID" value="MCI0754383.1"/>
    <property type="molecule type" value="Genomic_DNA"/>
</dbReference>
<proteinExistence type="predicted"/>
<dbReference type="PANTHER" id="PTHR43760">
    <property type="entry name" value="ENDORIBONUCLEASE-RELATED"/>
    <property type="match status" value="1"/>
</dbReference>